<organism evidence="1">
    <name type="scientific">marine sediment metagenome</name>
    <dbReference type="NCBI Taxonomy" id="412755"/>
    <lineage>
        <taxon>unclassified sequences</taxon>
        <taxon>metagenomes</taxon>
        <taxon>ecological metagenomes</taxon>
    </lineage>
</organism>
<proteinExistence type="predicted"/>
<gene>
    <name evidence="1" type="ORF">LCGC14_2934580</name>
</gene>
<sequence length="44" mass="4653">IASNRVETKSGLWLVAFTIVYARNLGSTPGSGRVYIGGFHGKGD</sequence>
<reference evidence="1" key="1">
    <citation type="journal article" date="2015" name="Nature">
        <title>Complex archaea that bridge the gap between prokaryotes and eukaryotes.</title>
        <authorList>
            <person name="Spang A."/>
            <person name="Saw J.H."/>
            <person name="Jorgensen S.L."/>
            <person name="Zaremba-Niedzwiedzka K."/>
            <person name="Martijn J."/>
            <person name="Lind A.E."/>
            <person name="van Eijk R."/>
            <person name="Schleper C."/>
            <person name="Guy L."/>
            <person name="Ettema T.J."/>
        </authorList>
    </citation>
    <scope>NUCLEOTIDE SEQUENCE</scope>
</reference>
<accession>A0A0F8XKG6</accession>
<dbReference type="EMBL" id="LAZR01058675">
    <property type="protein sequence ID" value="KKK69383.1"/>
    <property type="molecule type" value="Genomic_DNA"/>
</dbReference>
<name>A0A0F8XKG6_9ZZZZ</name>
<evidence type="ECO:0000313" key="1">
    <source>
        <dbReference type="EMBL" id="KKK69383.1"/>
    </source>
</evidence>
<protein>
    <submittedName>
        <fullName evidence="1">Uncharacterized protein</fullName>
    </submittedName>
</protein>
<comment type="caution">
    <text evidence="1">The sequence shown here is derived from an EMBL/GenBank/DDBJ whole genome shotgun (WGS) entry which is preliminary data.</text>
</comment>
<feature type="non-terminal residue" evidence="1">
    <location>
        <position position="1"/>
    </location>
</feature>
<dbReference type="AlphaFoldDB" id="A0A0F8XKG6"/>